<dbReference type="CDD" id="cd05233">
    <property type="entry name" value="SDR_c"/>
    <property type="match status" value="1"/>
</dbReference>
<feature type="domain" description="Ketoreductase" evidence="3">
    <location>
        <begin position="270"/>
        <end position="445"/>
    </location>
</feature>
<dbReference type="Gene3D" id="3.40.50.720">
    <property type="entry name" value="NAD(P)-binding Rossmann-like Domain"/>
    <property type="match status" value="1"/>
</dbReference>
<dbReference type="EMBL" id="JACHMO010000001">
    <property type="protein sequence ID" value="MBB5805629.1"/>
    <property type="molecule type" value="Genomic_DNA"/>
</dbReference>
<dbReference type="InterPro" id="IPR036291">
    <property type="entry name" value="NAD(P)-bd_dom_sf"/>
</dbReference>
<proteinExistence type="inferred from homology"/>
<keyword evidence="2" id="KW-0560">Oxidoreductase</keyword>
<organism evidence="4 5">
    <name type="scientific">Saccharothrix ecbatanensis</name>
    <dbReference type="NCBI Taxonomy" id="1105145"/>
    <lineage>
        <taxon>Bacteria</taxon>
        <taxon>Bacillati</taxon>
        <taxon>Actinomycetota</taxon>
        <taxon>Actinomycetes</taxon>
        <taxon>Pseudonocardiales</taxon>
        <taxon>Pseudonocardiaceae</taxon>
        <taxon>Saccharothrix</taxon>
    </lineage>
</organism>
<dbReference type="InterPro" id="IPR057326">
    <property type="entry name" value="KR_dom"/>
</dbReference>
<dbReference type="SUPFAM" id="SSF51735">
    <property type="entry name" value="NAD(P)-binding Rossmann-fold domains"/>
    <property type="match status" value="1"/>
</dbReference>
<reference evidence="4 5" key="1">
    <citation type="submission" date="2020-08" db="EMBL/GenBank/DDBJ databases">
        <title>Sequencing the genomes of 1000 actinobacteria strains.</title>
        <authorList>
            <person name="Klenk H.-P."/>
        </authorList>
    </citation>
    <scope>NUCLEOTIDE SEQUENCE [LARGE SCALE GENOMIC DNA]</scope>
    <source>
        <strain evidence="4 5">DSM 45486</strain>
    </source>
</reference>
<dbReference type="GO" id="GO:0016491">
    <property type="term" value="F:oxidoreductase activity"/>
    <property type="evidence" value="ECO:0007669"/>
    <property type="project" value="UniProtKB-KW"/>
</dbReference>
<dbReference type="InterPro" id="IPR029058">
    <property type="entry name" value="AB_hydrolase_fold"/>
</dbReference>
<dbReference type="Gene3D" id="3.40.50.1820">
    <property type="entry name" value="alpha/beta hydrolase"/>
    <property type="match status" value="1"/>
</dbReference>
<gene>
    <name evidence="4" type="ORF">F4560_005397</name>
</gene>
<comment type="caution">
    <text evidence="4">The sequence shown here is derived from an EMBL/GenBank/DDBJ whole genome shotgun (WGS) entry which is preliminary data.</text>
</comment>
<evidence type="ECO:0000256" key="1">
    <source>
        <dbReference type="ARBA" id="ARBA00006484"/>
    </source>
</evidence>
<dbReference type="PRINTS" id="PR00081">
    <property type="entry name" value="GDHRDH"/>
</dbReference>
<comment type="similarity">
    <text evidence="1">Belongs to the short-chain dehydrogenases/reductases (SDR) family.</text>
</comment>
<dbReference type="SUPFAM" id="SSF53474">
    <property type="entry name" value="alpha/beta-Hydrolases"/>
    <property type="match status" value="1"/>
</dbReference>
<evidence type="ECO:0000259" key="3">
    <source>
        <dbReference type="SMART" id="SM00822"/>
    </source>
</evidence>
<sequence>MVVEPVRERFVQVGDLRLRVLEEGVVGGTPVVLAHGFPDSSDVWGAVARRLAERFHVIRYDVRGTGGSGAPGGRDGYSMERLVEDLATVVREVVGRPVHLVGHDWGSIQGWAAVAAHPDLFLSFTSMSGPDLGHVSDWVRRNRWQPLKVFGLLRRSWYIAGFKVPVVPELVWPVVRKRLRAGRREWVNGLGLYRANFGRRWRPSRVSTRVHQIELTNDLYVAHAHLEAAEPWVADLSRSVLHAGHWAQRTHPDQVARHIEDAIDNRRRKRLVVITGAGSGIGRATAHAFAEQGAEVIALDIDEESARETAARTGGHAYQLDVTDRAATEKVADEIKARHGVPDVVMANAGIGVAGPFLHTSEEDWRRVVDVNLWGVVHTLRAFAPQLVDRAEGGHLVVTASAAGYFPTAALPAYSTTKAAVLMLAQCLHAELREHGIGVSAICPGIVHTNITNTFTFAGKTPAEQAEQRQSATRAYRLRGFGPEKVAAEVLKAVHDDKLVVPVTAEAKAAYLGNRIAPALVRAVGRLWRL</sequence>
<keyword evidence="5" id="KW-1185">Reference proteome</keyword>
<protein>
    <submittedName>
        <fullName evidence="4">NAD(P)-dependent dehydrogenase (Short-subunit alcohol dehydrogenase family)</fullName>
    </submittedName>
</protein>
<dbReference type="PANTHER" id="PTHR43391:SF12">
    <property type="entry name" value="OXIDOREDUCTASE EPHD-RELATED"/>
    <property type="match status" value="1"/>
</dbReference>
<evidence type="ECO:0000313" key="5">
    <source>
        <dbReference type="Proteomes" id="UP000552097"/>
    </source>
</evidence>
<dbReference type="AlphaFoldDB" id="A0A7W9HPM7"/>
<evidence type="ECO:0000256" key="2">
    <source>
        <dbReference type="ARBA" id="ARBA00023002"/>
    </source>
</evidence>
<accession>A0A7W9HPM7</accession>
<dbReference type="RefSeq" id="WP_184924286.1">
    <property type="nucleotide sequence ID" value="NZ_JACHMO010000001.1"/>
</dbReference>
<dbReference type="InterPro" id="IPR020904">
    <property type="entry name" value="Sc_DH/Rdtase_CS"/>
</dbReference>
<evidence type="ECO:0000313" key="4">
    <source>
        <dbReference type="EMBL" id="MBB5805629.1"/>
    </source>
</evidence>
<dbReference type="InterPro" id="IPR000073">
    <property type="entry name" value="AB_hydrolase_1"/>
</dbReference>
<dbReference type="InterPro" id="IPR002347">
    <property type="entry name" value="SDR_fam"/>
</dbReference>
<dbReference type="SMART" id="SM00822">
    <property type="entry name" value="PKS_KR"/>
    <property type="match status" value="1"/>
</dbReference>
<name>A0A7W9HPM7_9PSEU</name>
<dbReference type="PANTHER" id="PTHR43391">
    <property type="entry name" value="RETINOL DEHYDROGENASE-RELATED"/>
    <property type="match status" value="1"/>
</dbReference>
<dbReference type="PROSITE" id="PS00061">
    <property type="entry name" value="ADH_SHORT"/>
    <property type="match status" value="1"/>
</dbReference>
<dbReference type="NCBIfam" id="NF004514">
    <property type="entry name" value="PRK05855.1"/>
    <property type="match status" value="1"/>
</dbReference>
<dbReference type="FunFam" id="3.40.50.720:FF:000084">
    <property type="entry name" value="Short-chain dehydrogenase reductase"/>
    <property type="match status" value="1"/>
</dbReference>
<dbReference type="Pfam" id="PF00561">
    <property type="entry name" value="Abhydrolase_1"/>
    <property type="match status" value="1"/>
</dbReference>
<dbReference type="Pfam" id="PF00106">
    <property type="entry name" value="adh_short"/>
    <property type="match status" value="1"/>
</dbReference>
<dbReference type="Proteomes" id="UP000552097">
    <property type="component" value="Unassembled WGS sequence"/>
</dbReference>